<keyword evidence="3" id="KW-1185">Reference proteome</keyword>
<organism evidence="2 3">
    <name type="scientific">Meloidogyne graminicola</name>
    <dbReference type="NCBI Taxonomy" id="189291"/>
    <lineage>
        <taxon>Eukaryota</taxon>
        <taxon>Metazoa</taxon>
        <taxon>Ecdysozoa</taxon>
        <taxon>Nematoda</taxon>
        <taxon>Chromadorea</taxon>
        <taxon>Rhabditida</taxon>
        <taxon>Tylenchina</taxon>
        <taxon>Tylenchomorpha</taxon>
        <taxon>Tylenchoidea</taxon>
        <taxon>Meloidogynidae</taxon>
        <taxon>Meloidogyninae</taxon>
        <taxon>Meloidogyne</taxon>
    </lineage>
</organism>
<dbReference type="EMBL" id="JABEBT010000023">
    <property type="protein sequence ID" value="KAF7637072.1"/>
    <property type="molecule type" value="Genomic_DNA"/>
</dbReference>
<dbReference type="AlphaFoldDB" id="A0A8S9ZTP1"/>
<dbReference type="Proteomes" id="UP000605970">
    <property type="component" value="Unassembled WGS sequence"/>
</dbReference>
<feature type="region of interest" description="Disordered" evidence="1">
    <location>
        <begin position="1"/>
        <end position="134"/>
    </location>
</feature>
<evidence type="ECO:0000313" key="3">
    <source>
        <dbReference type="Proteomes" id="UP000605970"/>
    </source>
</evidence>
<feature type="compositionally biased region" description="Low complexity" evidence="1">
    <location>
        <begin position="18"/>
        <end position="30"/>
    </location>
</feature>
<dbReference type="OrthoDB" id="5899927at2759"/>
<accession>A0A8S9ZTP1</accession>
<feature type="compositionally biased region" description="Pro residues" evidence="1">
    <location>
        <begin position="1"/>
        <end position="10"/>
    </location>
</feature>
<evidence type="ECO:0000256" key="1">
    <source>
        <dbReference type="SAM" id="MobiDB-lite"/>
    </source>
</evidence>
<evidence type="ECO:0000313" key="2">
    <source>
        <dbReference type="EMBL" id="KAF7637072.1"/>
    </source>
</evidence>
<name>A0A8S9ZTP1_9BILA</name>
<comment type="caution">
    <text evidence="2">The sequence shown here is derived from an EMBL/GenBank/DDBJ whole genome shotgun (WGS) entry which is preliminary data.</text>
</comment>
<feature type="compositionally biased region" description="Basic and acidic residues" evidence="1">
    <location>
        <begin position="46"/>
        <end position="65"/>
    </location>
</feature>
<gene>
    <name evidence="2" type="ORF">Mgra_00003463</name>
</gene>
<sequence length="134" mass="15375">MPQHPMPPAYNPAFKVNQAESGEEQSQAESRNSNMVREQPPFEAPDQNRENEKQREKMPKPDKGRNNGGGYSDDNLLPSSSFDRQTEKPKVYGLSQQKAQHFDFNPDSASEAIEMRNHLRNQLKSRKARMDDTE</sequence>
<feature type="compositionally biased region" description="Basic residues" evidence="1">
    <location>
        <begin position="118"/>
        <end position="127"/>
    </location>
</feature>
<reference evidence="2" key="1">
    <citation type="journal article" date="2020" name="Ecol. Evol.">
        <title>Genome structure and content of the rice root-knot nematode (Meloidogyne graminicola).</title>
        <authorList>
            <person name="Phan N.T."/>
            <person name="Danchin E.G.J."/>
            <person name="Klopp C."/>
            <person name="Perfus-Barbeoch L."/>
            <person name="Kozlowski D.K."/>
            <person name="Koutsovoulos G.D."/>
            <person name="Lopez-Roques C."/>
            <person name="Bouchez O."/>
            <person name="Zahm M."/>
            <person name="Besnard G."/>
            <person name="Bellafiore S."/>
        </authorList>
    </citation>
    <scope>NUCLEOTIDE SEQUENCE</scope>
    <source>
        <strain evidence="2">VN-18</strain>
    </source>
</reference>
<proteinExistence type="predicted"/>
<protein>
    <submittedName>
        <fullName evidence="2">Uncharacterized protein</fullName>
    </submittedName>
</protein>